<keyword evidence="11" id="KW-0804">Transcription</keyword>
<name>A0A9D9HS83_9BACT</name>
<dbReference type="GO" id="GO:1900376">
    <property type="term" value="P:regulation of secondary metabolite biosynthetic process"/>
    <property type="evidence" value="ECO:0007669"/>
    <property type="project" value="TreeGrafter"/>
</dbReference>
<dbReference type="InterPro" id="IPR036390">
    <property type="entry name" value="WH_DNA-bd_sf"/>
</dbReference>
<dbReference type="Gene3D" id="1.10.10.10">
    <property type="entry name" value="Winged helix-like DNA-binding domain superfamily/Winged helix DNA-binding domain"/>
    <property type="match status" value="1"/>
</dbReference>
<evidence type="ECO:0000256" key="4">
    <source>
        <dbReference type="ARBA" id="ARBA00020910"/>
    </source>
</evidence>
<reference evidence="13" key="2">
    <citation type="journal article" date="2021" name="PeerJ">
        <title>Extensive microbial diversity within the chicken gut microbiome revealed by metagenomics and culture.</title>
        <authorList>
            <person name="Gilroy R."/>
            <person name="Ravi A."/>
            <person name="Getino M."/>
            <person name="Pursley I."/>
            <person name="Horton D.L."/>
            <person name="Alikhan N.F."/>
            <person name="Baker D."/>
            <person name="Gharbi K."/>
            <person name="Hall N."/>
            <person name="Watson M."/>
            <person name="Adriaenssens E.M."/>
            <person name="Foster-Nyarko E."/>
            <person name="Jarju S."/>
            <person name="Secka A."/>
            <person name="Antonio M."/>
            <person name="Oren A."/>
            <person name="Chaudhuri R.R."/>
            <person name="La Ragione R."/>
            <person name="Hildebrand F."/>
            <person name="Pallen M.J."/>
        </authorList>
    </citation>
    <scope>NUCLEOTIDE SEQUENCE</scope>
    <source>
        <strain evidence="13">G3-3990</strain>
    </source>
</reference>
<organism evidence="13 14">
    <name type="scientific">Candidatus Gallipaludibacter merdavium</name>
    <dbReference type="NCBI Taxonomy" id="2840839"/>
    <lineage>
        <taxon>Bacteria</taxon>
        <taxon>Pseudomonadati</taxon>
        <taxon>Bacteroidota</taxon>
        <taxon>Bacteroidia</taxon>
        <taxon>Bacteroidales</taxon>
        <taxon>Candidatus Gallipaludibacter</taxon>
    </lineage>
</organism>
<keyword evidence="5" id="KW-0963">Cytoplasm</keyword>
<dbReference type="CDD" id="cd07153">
    <property type="entry name" value="Fur_like"/>
    <property type="match status" value="1"/>
</dbReference>
<sequence length="155" mass="18596">MKDALSIEEARERFTEYLEVNKCRKTMERFAILEFIYMHDGHYCVDDIFSMLQQKYRVSKATVYNTLEHLCKANLVMRNVFEREAIAYYERFTLRPHHHVICLKCGSISNWYDDEVISLLQSKKIRNFRLQETSLHLYGKCIRCKIAKRDKSKQA</sequence>
<evidence type="ECO:0000256" key="7">
    <source>
        <dbReference type="ARBA" id="ARBA00022723"/>
    </source>
</evidence>
<dbReference type="InterPro" id="IPR002481">
    <property type="entry name" value="FUR"/>
</dbReference>
<dbReference type="PANTHER" id="PTHR33202:SF2">
    <property type="entry name" value="FERRIC UPTAKE REGULATION PROTEIN"/>
    <property type="match status" value="1"/>
</dbReference>
<dbReference type="AlphaFoldDB" id="A0A9D9HS83"/>
<dbReference type="GO" id="GO:0000976">
    <property type="term" value="F:transcription cis-regulatory region binding"/>
    <property type="evidence" value="ECO:0007669"/>
    <property type="project" value="TreeGrafter"/>
</dbReference>
<dbReference type="Gene3D" id="3.30.1490.190">
    <property type="match status" value="1"/>
</dbReference>
<proteinExistence type="inferred from homology"/>
<evidence type="ECO:0000256" key="1">
    <source>
        <dbReference type="ARBA" id="ARBA00004496"/>
    </source>
</evidence>
<feature type="binding site" evidence="12">
    <location>
        <position position="141"/>
    </location>
    <ligand>
        <name>Zn(2+)</name>
        <dbReference type="ChEBI" id="CHEBI:29105"/>
    </ligand>
</feature>
<evidence type="ECO:0000313" key="14">
    <source>
        <dbReference type="Proteomes" id="UP000823641"/>
    </source>
</evidence>
<keyword evidence="6" id="KW-0678">Repressor</keyword>
<keyword evidence="10" id="KW-0238">DNA-binding</keyword>
<dbReference type="GO" id="GO:0008270">
    <property type="term" value="F:zinc ion binding"/>
    <property type="evidence" value="ECO:0007669"/>
    <property type="project" value="TreeGrafter"/>
</dbReference>
<evidence type="ECO:0000256" key="2">
    <source>
        <dbReference type="ARBA" id="ARBA00007957"/>
    </source>
</evidence>
<dbReference type="Pfam" id="PF01475">
    <property type="entry name" value="FUR"/>
    <property type="match status" value="1"/>
</dbReference>
<reference evidence="13" key="1">
    <citation type="submission" date="2020-10" db="EMBL/GenBank/DDBJ databases">
        <authorList>
            <person name="Gilroy R."/>
        </authorList>
    </citation>
    <scope>NUCLEOTIDE SEQUENCE</scope>
    <source>
        <strain evidence="13">G3-3990</strain>
    </source>
</reference>
<evidence type="ECO:0000256" key="11">
    <source>
        <dbReference type="ARBA" id="ARBA00023163"/>
    </source>
</evidence>
<dbReference type="GO" id="GO:0045892">
    <property type="term" value="P:negative regulation of DNA-templated transcription"/>
    <property type="evidence" value="ECO:0007669"/>
    <property type="project" value="TreeGrafter"/>
</dbReference>
<evidence type="ECO:0000256" key="10">
    <source>
        <dbReference type="ARBA" id="ARBA00023125"/>
    </source>
</evidence>
<feature type="binding site" evidence="12">
    <location>
        <position position="102"/>
    </location>
    <ligand>
        <name>Zn(2+)</name>
        <dbReference type="ChEBI" id="CHEBI:29105"/>
    </ligand>
</feature>
<dbReference type="Proteomes" id="UP000823641">
    <property type="component" value="Unassembled WGS sequence"/>
</dbReference>
<evidence type="ECO:0000256" key="5">
    <source>
        <dbReference type="ARBA" id="ARBA00022490"/>
    </source>
</evidence>
<feature type="binding site" evidence="12">
    <location>
        <position position="144"/>
    </location>
    <ligand>
        <name>Zn(2+)</name>
        <dbReference type="ChEBI" id="CHEBI:29105"/>
    </ligand>
</feature>
<comment type="subunit">
    <text evidence="3">Homodimer.</text>
</comment>
<feature type="binding site" evidence="12">
    <location>
        <position position="105"/>
    </location>
    <ligand>
        <name>Zn(2+)</name>
        <dbReference type="ChEBI" id="CHEBI:29105"/>
    </ligand>
</feature>
<evidence type="ECO:0000256" key="8">
    <source>
        <dbReference type="ARBA" id="ARBA00022833"/>
    </source>
</evidence>
<comment type="similarity">
    <text evidence="2">Belongs to the Fur family.</text>
</comment>
<dbReference type="PANTHER" id="PTHR33202">
    <property type="entry name" value="ZINC UPTAKE REGULATION PROTEIN"/>
    <property type="match status" value="1"/>
</dbReference>
<dbReference type="SUPFAM" id="SSF46785">
    <property type="entry name" value="Winged helix' DNA-binding domain"/>
    <property type="match status" value="1"/>
</dbReference>
<accession>A0A9D9HS83</accession>
<comment type="subcellular location">
    <subcellularLocation>
        <location evidence="1">Cytoplasm</location>
    </subcellularLocation>
</comment>
<comment type="cofactor">
    <cofactor evidence="12">
        <name>Zn(2+)</name>
        <dbReference type="ChEBI" id="CHEBI:29105"/>
    </cofactor>
    <text evidence="12">Binds 1 zinc ion per subunit.</text>
</comment>
<dbReference type="GO" id="GO:0005829">
    <property type="term" value="C:cytosol"/>
    <property type="evidence" value="ECO:0007669"/>
    <property type="project" value="TreeGrafter"/>
</dbReference>
<evidence type="ECO:0000256" key="12">
    <source>
        <dbReference type="PIRSR" id="PIRSR602481-1"/>
    </source>
</evidence>
<dbReference type="EMBL" id="JADIMG010000010">
    <property type="protein sequence ID" value="MBO8458993.1"/>
    <property type="molecule type" value="Genomic_DNA"/>
</dbReference>
<evidence type="ECO:0000313" key="13">
    <source>
        <dbReference type="EMBL" id="MBO8458993.1"/>
    </source>
</evidence>
<evidence type="ECO:0000256" key="3">
    <source>
        <dbReference type="ARBA" id="ARBA00011738"/>
    </source>
</evidence>
<dbReference type="InterPro" id="IPR043135">
    <property type="entry name" value="Fur_C"/>
</dbReference>
<comment type="caution">
    <text evidence="13">The sequence shown here is derived from an EMBL/GenBank/DDBJ whole genome shotgun (WGS) entry which is preliminary data.</text>
</comment>
<keyword evidence="9" id="KW-0805">Transcription regulation</keyword>
<dbReference type="InterPro" id="IPR036388">
    <property type="entry name" value="WH-like_DNA-bd_sf"/>
</dbReference>
<dbReference type="GO" id="GO:0003700">
    <property type="term" value="F:DNA-binding transcription factor activity"/>
    <property type="evidence" value="ECO:0007669"/>
    <property type="project" value="InterPro"/>
</dbReference>
<gene>
    <name evidence="13" type="ORF">IAA73_01475</name>
</gene>
<evidence type="ECO:0000256" key="6">
    <source>
        <dbReference type="ARBA" id="ARBA00022491"/>
    </source>
</evidence>
<keyword evidence="8 12" id="KW-0862">Zinc</keyword>
<keyword evidence="7 12" id="KW-0479">Metal-binding</keyword>
<protein>
    <recommendedName>
        <fullName evidence="4">Ferric uptake regulation protein</fullName>
    </recommendedName>
</protein>
<evidence type="ECO:0000256" key="9">
    <source>
        <dbReference type="ARBA" id="ARBA00023015"/>
    </source>
</evidence>